<evidence type="ECO:0000256" key="9">
    <source>
        <dbReference type="ARBA" id="ARBA00023224"/>
    </source>
</evidence>
<proteinExistence type="inferred from homology"/>
<dbReference type="GO" id="GO:0005549">
    <property type="term" value="F:odorant binding"/>
    <property type="evidence" value="ECO:0007669"/>
    <property type="project" value="InterPro"/>
</dbReference>
<comment type="subcellular location">
    <subcellularLocation>
        <location evidence="1 10">Cell membrane</location>
        <topology evidence="1 10">Multi-pass membrane protein</topology>
    </subcellularLocation>
</comment>
<evidence type="ECO:0000256" key="6">
    <source>
        <dbReference type="ARBA" id="ARBA00022989"/>
    </source>
</evidence>
<sequence length="395" mass="45701">MHALECKINRVILKIIGLWPYQQSYFARIQKIFCISILSSITLVQLFVFITTQYSTNLLFKILSLVLPTLFVIVLYCIFIIRADTMKQMIEHYRENWKMLKDKLEIGIIEEYSYIARYCTLFLFGLCCFGIIIYITLQVLPPILDIVFPLNESRCRRPIIVTEYFVNQEKYIYVILLHYILALLIAGLVCCSVSMTMLTYLLQTCALLTIASYRIENAIGRNILAISSPTREYLLFQKMVHAITIHQRAIEFTKFFTSEFMTFLAILIVIGVSSLSLNLLQFLRMIKMNTNDIMEIIIVIIIIIIHLIYMFMANYAGQIIINHGIKMFKATYNGMWYAAPLHTQKLFLFIMQKVMANLSLGYGNVFIASLEGFATLANMALSYLTVIYSTTVSRK</sequence>
<keyword evidence="7 10" id="KW-0472">Membrane</keyword>
<organism evidence="11 12">
    <name type="scientific">Nylanderia fulva</name>
    <dbReference type="NCBI Taxonomy" id="613905"/>
    <lineage>
        <taxon>Eukaryota</taxon>
        <taxon>Metazoa</taxon>
        <taxon>Ecdysozoa</taxon>
        <taxon>Arthropoda</taxon>
        <taxon>Hexapoda</taxon>
        <taxon>Insecta</taxon>
        <taxon>Pterygota</taxon>
        <taxon>Neoptera</taxon>
        <taxon>Endopterygota</taxon>
        <taxon>Hymenoptera</taxon>
        <taxon>Apocrita</taxon>
        <taxon>Aculeata</taxon>
        <taxon>Formicoidea</taxon>
        <taxon>Formicidae</taxon>
        <taxon>Formicinae</taxon>
        <taxon>Nylanderia</taxon>
    </lineage>
</organism>
<dbReference type="GO" id="GO:0007165">
    <property type="term" value="P:signal transduction"/>
    <property type="evidence" value="ECO:0007669"/>
    <property type="project" value="UniProtKB-KW"/>
</dbReference>
<reference evidence="11 12" key="1">
    <citation type="submission" date="2019-08" db="EMBL/GenBank/DDBJ databases">
        <title>High quality draft denovo assembly of Nylanderia fulva.</title>
        <authorList>
            <person name="Vargo E.L."/>
            <person name="Tarone A.M."/>
            <person name="Konganti K.R."/>
        </authorList>
    </citation>
    <scope>NUCLEOTIDE SEQUENCE [LARGE SCALE GENOMIC DNA]</scope>
    <source>
        <strain evidence="11">TAMU-Nful-2015</strain>
        <tissue evidence="11">Whole body</tissue>
    </source>
</reference>
<keyword evidence="2" id="KW-1003">Cell membrane</keyword>
<comment type="similarity">
    <text evidence="10">Belongs to the insect chemoreceptor superfamily. Heteromeric odorant receptor channel (TC 1.A.69) family.</text>
</comment>
<keyword evidence="4 10" id="KW-0812">Transmembrane</keyword>
<feature type="transmembrane region" description="Helical" evidence="10">
    <location>
        <begin position="365"/>
        <end position="388"/>
    </location>
</feature>
<feature type="transmembrane region" description="Helical" evidence="10">
    <location>
        <begin position="292"/>
        <end position="312"/>
    </location>
</feature>
<accession>A0A6G1LPG9</accession>
<evidence type="ECO:0000256" key="10">
    <source>
        <dbReference type="RuleBase" id="RU351113"/>
    </source>
</evidence>
<keyword evidence="6 10" id="KW-1133">Transmembrane helix</keyword>
<feature type="transmembrane region" description="Helical" evidence="10">
    <location>
        <begin position="171"/>
        <end position="191"/>
    </location>
</feature>
<evidence type="ECO:0000256" key="1">
    <source>
        <dbReference type="ARBA" id="ARBA00004651"/>
    </source>
</evidence>
<feature type="transmembrane region" description="Helical" evidence="10">
    <location>
        <begin position="32"/>
        <end position="52"/>
    </location>
</feature>
<keyword evidence="12" id="KW-1185">Reference proteome</keyword>
<dbReference type="GO" id="GO:0005886">
    <property type="term" value="C:plasma membrane"/>
    <property type="evidence" value="ECO:0007669"/>
    <property type="project" value="UniProtKB-SubCell"/>
</dbReference>
<evidence type="ECO:0000313" key="11">
    <source>
        <dbReference type="EMBL" id="KAF3054360.1"/>
    </source>
</evidence>
<feature type="transmembrane region" description="Helical" evidence="10">
    <location>
        <begin position="118"/>
        <end position="140"/>
    </location>
</feature>
<feature type="transmembrane region" description="Helical" evidence="10">
    <location>
        <begin position="58"/>
        <end position="81"/>
    </location>
</feature>
<protein>
    <recommendedName>
        <fullName evidence="10">Odorant receptor</fullName>
    </recommendedName>
</protein>
<keyword evidence="9 10" id="KW-0807">Transducer</keyword>
<dbReference type="EMBL" id="SGBU01000040">
    <property type="protein sequence ID" value="KAF3054360.1"/>
    <property type="molecule type" value="Genomic_DNA"/>
</dbReference>
<dbReference type="PANTHER" id="PTHR21137">
    <property type="entry name" value="ODORANT RECEPTOR"/>
    <property type="match status" value="1"/>
</dbReference>
<evidence type="ECO:0000256" key="3">
    <source>
        <dbReference type="ARBA" id="ARBA00022606"/>
    </source>
</evidence>
<evidence type="ECO:0000256" key="4">
    <source>
        <dbReference type="ARBA" id="ARBA00022692"/>
    </source>
</evidence>
<dbReference type="PANTHER" id="PTHR21137:SF35">
    <property type="entry name" value="ODORANT RECEPTOR 19A-RELATED"/>
    <property type="match status" value="1"/>
</dbReference>
<evidence type="ECO:0000256" key="7">
    <source>
        <dbReference type="ARBA" id="ARBA00023136"/>
    </source>
</evidence>
<evidence type="ECO:0000256" key="8">
    <source>
        <dbReference type="ARBA" id="ARBA00023170"/>
    </source>
</evidence>
<dbReference type="AlphaFoldDB" id="A0A6G1LPG9"/>
<comment type="caution">
    <text evidence="11">The sequence shown here is derived from an EMBL/GenBank/DDBJ whole genome shotgun (WGS) entry which is preliminary data.</text>
</comment>
<keyword evidence="3 10" id="KW-0716">Sensory transduction</keyword>
<evidence type="ECO:0000256" key="2">
    <source>
        <dbReference type="ARBA" id="ARBA00022475"/>
    </source>
</evidence>
<evidence type="ECO:0000313" key="12">
    <source>
        <dbReference type="Proteomes" id="UP000479987"/>
    </source>
</evidence>
<dbReference type="GO" id="GO:0004984">
    <property type="term" value="F:olfactory receptor activity"/>
    <property type="evidence" value="ECO:0007669"/>
    <property type="project" value="InterPro"/>
</dbReference>
<evidence type="ECO:0000256" key="5">
    <source>
        <dbReference type="ARBA" id="ARBA00022725"/>
    </source>
</evidence>
<dbReference type="InterPro" id="IPR004117">
    <property type="entry name" value="7tm6_olfct_rcpt"/>
</dbReference>
<name>A0A6G1LPG9_9HYME</name>
<feature type="transmembrane region" description="Helical" evidence="10">
    <location>
        <begin position="260"/>
        <end position="280"/>
    </location>
</feature>
<keyword evidence="5 10" id="KW-0552">Olfaction</keyword>
<dbReference type="Proteomes" id="UP000479987">
    <property type="component" value="Unassembled WGS sequence"/>
</dbReference>
<keyword evidence="8 10" id="KW-0675">Receptor</keyword>
<dbReference type="Pfam" id="PF02949">
    <property type="entry name" value="7tm_6"/>
    <property type="match status" value="1"/>
</dbReference>
<gene>
    <name evidence="11" type="primary">Or-376</name>
    <name evidence="11" type="synonym">Nful_v1.0-Or-376</name>
    <name evidence="11" type="ORF">NFUL_NFUL000278</name>
</gene>